<reference evidence="2" key="1">
    <citation type="journal article" date="2021" name="bioRxiv">
        <title>Whole Genome Assembly and Annotation of Northern Wild Rice, Zizania palustris L., Supports a Whole Genome Duplication in the Zizania Genus.</title>
        <authorList>
            <person name="Haas M."/>
            <person name="Kono T."/>
            <person name="Macchietto M."/>
            <person name="Millas R."/>
            <person name="McGilp L."/>
            <person name="Shao M."/>
            <person name="Duquette J."/>
            <person name="Hirsch C.N."/>
            <person name="Kimball J."/>
        </authorList>
    </citation>
    <scope>NUCLEOTIDE SEQUENCE</scope>
    <source>
        <tissue evidence="2">Fresh leaf tissue</tissue>
    </source>
</reference>
<protein>
    <submittedName>
        <fullName evidence="2">Uncharacterized protein</fullName>
    </submittedName>
</protein>
<proteinExistence type="predicted"/>
<name>A0A8J6BMA7_ZIZPA</name>
<dbReference type="AlphaFoldDB" id="A0A8J6BMA7"/>
<feature type="transmembrane region" description="Helical" evidence="1">
    <location>
        <begin position="73"/>
        <end position="93"/>
    </location>
</feature>
<organism evidence="2 3">
    <name type="scientific">Zizania palustris</name>
    <name type="common">Northern wild rice</name>
    <dbReference type="NCBI Taxonomy" id="103762"/>
    <lineage>
        <taxon>Eukaryota</taxon>
        <taxon>Viridiplantae</taxon>
        <taxon>Streptophyta</taxon>
        <taxon>Embryophyta</taxon>
        <taxon>Tracheophyta</taxon>
        <taxon>Spermatophyta</taxon>
        <taxon>Magnoliopsida</taxon>
        <taxon>Liliopsida</taxon>
        <taxon>Poales</taxon>
        <taxon>Poaceae</taxon>
        <taxon>BOP clade</taxon>
        <taxon>Oryzoideae</taxon>
        <taxon>Oryzeae</taxon>
        <taxon>Zizaniinae</taxon>
        <taxon>Zizania</taxon>
    </lineage>
</organism>
<sequence length="103" mass="10211">MEAAAAAVAAASASAAAAAAAASASAEAETHDHIHGSLAVRAPVPRCSDGANGASLLSLGGSSEVSIRGLRGILLKSLGISIYILATAFVRMLGYEIVADYRE</sequence>
<gene>
    <name evidence="2" type="ORF">GUJ93_ZPchr0011g27779</name>
</gene>
<dbReference type="EMBL" id="JAAALK010000081">
    <property type="protein sequence ID" value="KAG8090747.1"/>
    <property type="molecule type" value="Genomic_DNA"/>
</dbReference>
<evidence type="ECO:0000313" key="3">
    <source>
        <dbReference type="Proteomes" id="UP000729402"/>
    </source>
</evidence>
<evidence type="ECO:0000256" key="1">
    <source>
        <dbReference type="SAM" id="Phobius"/>
    </source>
</evidence>
<keyword evidence="3" id="KW-1185">Reference proteome</keyword>
<reference evidence="2" key="2">
    <citation type="submission" date="2021-02" db="EMBL/GenBank/DDBJ databases">
        <authorList>
            <person name="Kimball J.A."/>
            <person name="Haas M.W."/>
            <person name="Macchietto M."/>
            <person name="Kono T."/>
            <person name="Duquette J."/>
            <person name="Shao M."/>
        </authorList>
    </citation>
    <scope>NUCLEOTIDE SEQUENCE</scope>
    <source>
        <tissue evidence="2">Fresh leaf tissue</tissue>
    </source>
</reference>
<dbReference type="Proteomes" id="UP000729402">
    <property type="component" value="Unassembled WGS sequence"/>
</dbReference>
<evidence type="ECO:0000313" key="2">
    <source>
        <dbReference type="EMBL" id="KAG8090747.1"/>
    </source>
</evidence>
<comment type="caution">
    <text evidence="2">The sequence shown here is derived from an EMBL/GenBank/DDBJ whole genome shotgun (WGS) entry which is preliminary data.</text>
</comment>
<accession>A0A8J6BMA7</accession>
<keyword evidence="1" id="KW-1133">Transmembrane helix</keyword>
<keyword evidence="1" id="KW-0812">Transmembrane</keyword>
<keyword evidence="1" id="KW-0472">Membrane</keyword>